<name>A0A222VMJ7_9PSEU</name>
<keyword evidence="2" id="KW-0274">FAD</keyword>
<evidence type="ECO:0000313" key="6">
    <source>
        <dbReference type="Proteomes" id="UP000199494"/>
    </source>
</evidence>
<protein>
    <submittedName>
        <fullName evidence="5">2-polyprenyl-6-methoxyphenol hydroxylase</fullName>
    </submittedName>
</protein>
<dbReference type="RefSeq" id="WP_091794921.1">
    <property type="nucleotide sequence ID" value="NZ_CP016353.1"/>
</dbReference>
<dbReference type="Pfam" id="PF01494">
    <property type="entry name" value="FAD_binding_3"/>
    <property type="match status" value="1"/>
</dbReference>
<sequence>MTDSISNPASSAGPSRGKPLRVAVIGGGTGGLCLAHGLRKAGVGVAVYERSALRTERLQGYRVHINPHGAKALHECLSPSLWQSFLGTCGRDTGGFGFLTDRMTELMLVENDLVSGTAPVDAHHSVSRITLHQVLSAELAGCLFYGKEFVRYERGADGRIVCHFADGSTAEADVLVGADGGNSRVRKQYLPHAKRVDTGITTIVGKFPLTDESRRRLPARLSAGANNVIPRGGCGLFTAPHEKTGEVVEGFGGNDETAEHDVVLFDNTSSYIMWAYGATGSAFPAGLDLSTLDGTRLRSVVGTQIRRWHPAFRRLVGETPSATVSLLPIRTSVPVEPWKPSKVTLLGDAIHSMTPFRGIGANTALRDAALLCRALVAVHRGEREVVAAIGDYEAEMTEYGFAAVRDSLRAAEQFVSTNIAGRVLFKNVLRLAGAVPSLKRRMFSDQGS</sequence>
<dbReference type="InterPro" id="IPR002938">
    <property type="entry name" value="FAD-bd"/>
</dbReference>
<dbReference type="Pfam" id="PF13450">
    <property type="entry name" value="NAD_binding_8"/>
    <property type="match status" value="1"/>
</dbReference>
<dbReference type="EMBL" id="FMZE01000001">
    <property type="protein sequence ID" value="SDC02992.1"/>
    <property type="molecule type" value="Genomic_DNA"/>
</dbReference>
<organism evidence="5 6">
    <name type="scientific">Prauserella marina</name>
    <dbReference type="NCBI Taxonomy" id="530584"/>
    <lineage>
        <taxon>Bacteria</taxon>
        <taxon>Bacillati</taxon>
        <taxon>Actinomycetota</taxon>
        <taxon>Actinomycetes</taxon>
        <taxon>Pseudonocardiales</taxon>
        <taxon>Pseudonocardiaceae</taxon>
        <taxon>Prauserella</taxon>
    </lineage>
</organism>
<evidence type="ECO:0000256" key="4">
    <source>
        <dbReference type="ARBA" id="ARBA00023033"/>
    </source>
</evidence>
<keyword evidence="6" id="KW-1185">Reference proteome</keyword>
<evidence type="ECO:0000313" key="5">
    <source>
        <dbReference type="EMBL" id="SDC02992.1"/>
    </source>
</evidence>
<dbReference type="Proteomes" id="UP000199494">
    <property type="component" value="Unassembled WGS sequence"/>
</dbReference>
<reference evidence="5 6" key="1">
    <citation type="submission" date="2016-10" db="EMBL/GenBank/DDBJ databases">
        <authorList>
            <person name="de Groot N.N."/>
        </authorList>
    </citation>
    <scope>NUCLEOTIDE SEQUENCE [LARGE SCALE GENOMIC DNA]</scope>
    <source>
        <strain evidence="5 6">CGMCC 4.5506</strain>
    </source>
</reference>
<accession>A0A222VMJ7</accession>
<dbReference type="STRING" id="530584.SAMN05421630_101136"/>
<dbReference type="KEGG" id="pmad:BAY61_08875"/>
<keyword evidence="3" id="KW-0560">Oxidoreductase</keyword>
<evidence type="ECO:0000256" key="2">
    <source>
        <dbReference type="ARBA" id="ARBA00022827"/>
    </source>
</evidence>
<keyword evidence="1" id="KW-0285">Flavoprotein</keyword>
<dbReference type="AlphaFoldDB" id="A0A222VMJ7"/>
<dbReference type="SUPFAM" id="SSF51905">
    <property type="entry name" value="FAD/NAD(P)-binding domain"/>
    <property type="match status" value="1"/>
</dbReference>
<keyword evidence="4" id="KW-0503">Monooxygenase</keyword>
<evidence type="ECO:0000256" key="1">
    <source>
        <dbReference type="ARBA" id="ARBA00022630"/>
    </source>
</evidence>
<dbReference type="Gene3D" id="3.50.50.60">
    <property type="entry name" value="FAD/NAD(P)-binding domain"/>
    <property type="match status" value="1"/>
</dbReference>
<dbReference type="PRINTS" id="PR00420">
    <property type="entry name" value="RNGMNOXGNASE"/>
</dbReference>
<gene>
    <name evidence="5" type="ORF">SAMN05421630_101136</name>
</gene>
<dbReference type="InterPro" id="IPR036188">
    <property type="entry name" value="FAD/NAD-bd_sf"/>
</dbReference>
<dbReference type="PANTHER" id="PTHR47178">
    <property type="entry name" value="MONOOXYGENASE, FAD-BINDING"/>
    <property type="match status" value="1"/>
</dbReference>
<dbReference type="OrthoDB" id="3322136at2"/>
<dbReference type="PANTHER" id="PTHR47178:SF5">
    <property type="entry name" value="FAD-BINDING DOMAIN-CONTAINING PROTEIN"/>
    <property type="match status" value="1"/>
</dbReference>
<evidence type="ECO:0000256" key="3">
    <source>
        <dbReference type="ARBA" id="ARBA00023002"/>
    </source>
</evidence>
<proteinExistence type="predicted"/>
<dbReference type="GO" id="GO:0071949">
    <property type="term" value="F:FAD binding"/>
    <property type="evidence" value="ECO:0007669"/>
    <property type="project" value="InterPro"/>
</dbReference>
<dbReference type="GO" id="GO:0004497">
    <property type="term" value="F:monooxygenase activity"/>
    <property type="evidence" value="ECO:0007669"/>
    <property type="project" value="UniProtKB-KW"/>
</dbReference>